<organism evidence="2 3">
    <name type="scientific">Candidatus Falkowbacteria bacterium CG23_combo_of_CG06-09_8_20_14_all_49_15</name>
    <dbReference type="NCBI Taxonomy" id="1974572"/>
    <lineage>
        <taxon>Bacteria</taxon>
        <taxon>Candidatus Falkowiibacteriota</taxon>
    </lineage>
</organism>
<dbReference type="Gene3D" id="1.10.10.10">
    <property type="entry name" value="Winged helix-like DNA-binding domain superfamily/Winged helix DNA-binding domain"/>
    <property type="match status" value="1"/>
</dbReference>
<evidence type="ECO:0000313" key="3">
    <source>
        <dbReference type="Proteomes" id="UP000230729"/>
    </source>
</evidence>
<dbReference type="InterPro" id="IPR051797">
    <property type="entry name" value="TrmB-like"/>
</dbReference>
<dbReference type="Pfam" id="PF01978">
    <property type="entry name" value="TrmB"/>
    <property type="match status" value="1"/>
</dbReference>
<evidence type="ECO:0000259" key="1">
    <source>
        <dbReference type="Pfam" id="PF01978"/>
    </source>
</evidence>
<dbReference type="InterPro" id="IPR036390">
    <property type="entry name" value="WH_DNA-bd_sf"/>
</dbReference>
<dbReference type="EMBL" id="PCSD01000046">
    <property type="protein sequence ID" value="PIP33838.1"/>
    <property type="molecule type" value="Genomic_DNA"/>
</dbReference>
<dbReference type="InterPro" id="IPR036388">
    <property type="entry name" value="WH-like_DNA-bd_sf"/>
</dbReference>
<dbReference type="AlphaFoldDB" id="A0A2G9ZND0"/>
<reference evidence="2 3" key="1">
    <citation type="submission" date="2017-09" db="EMBL/GenBank/DDBJ databases">
        <title>Depth-based differentiation of microbial function through sediment-hosted aquifers and enrichment of novel symbionts in the deep terrestrial subsurface.</title>
        <authorList>
            <person name="Probst A.J."/>
            <person name="Ladd B."/>
            <person name="Jarett J.K."/>
            <person name="Geller-Mcgrath D.E."/>
            <person name="Sieber C.M."/>
            <person name="Emerson J.B."/>
            <person name="Anantharaman K."/>
            <person name="Thomas B.C."/>
            <person name="Malmstrom R."/>
            <person name="Stieglmeier M."/>
            <person name="Klingl A."/>
            <person name="Woyke T."/>
            <person name="Ryan C.M."/>
            <person name="Banfield J.F."/>
        </authorList>
    </citation>
    <scope>NUCLEOTIDE SEQUENCE [LARGE SCALE GENOMIC DNA]</scope>
    <source>
        <strain evidence="2">CG23_combo_of_CG06-09_8_20_14_all_49_15</strain>
    </source>
</reference>
<evidence type="ECO:0000313" key="2">
    <source>
        <dbReference type="EMBL" id="PIP33838.1"/>
    </source>
</evidence>
<protein>
    <recommendedName>
        <fullName evidence="1">Transcription regulator TrmB N-terminal domain-containing protein</fullName>
    </recommendedName>
</protein>
<gene>
    <name evidence="2" type="ORF">COX22_02190</name>
</gene>
<comment type="caution">
    <text evidence="2">The sequence shown here is derived from an EMBL/GenBank/DDBJ whole genome shotgun (WGS) entry which is preliminary data.</text>
</comment>
<sequence>MYNNLFTEAGLSKNEAVIYEYLLKNGESPALNITKNTPLNKGVVYVALNELIDKGLITEKLLPPKNPHVRNKKKIAYFSPEHPEKLRAYLSDQEAKLKKAQNSLEANLGELVSSFNMVSDRPGLRYFEGLAGIKQVTEDSLKTAGEIYTYLDTENTVKKIEEINNEYVKRRLALGIKKKIINADNPYTREHMRKHQQWDAEDSQLTQVKILDHRVCHFDTIMQIYDDKISYISFANDRQVGVIIQDPTITAMHKEIFLFNWSRARTLRELEQPGQIFSKPT</sequence>
<dbReference type="SUPFAM" id="SSF46785">
    <property type="entry name" value="Winged helix' DNA-binding domain"/>
    <property type="match status" value="1"/>
</dbReference>
<dbReference type="InterPro" id="IPR002831">
    <property type="entry name" value="Tscrpt_reg_TrmB_N"/>
</dbReference>
<dbReference type="PANTHER" id="PTHR34293">
    <property type="entry name" value="HTH-TYPE TRANSCRIPTIONAL REGULATOR TRMBL2"/>
    <property type="match status" value="1"/>
</dbReference>
<accession>A0A2G9ZND0</accession>
<name>A0A2G9ZND0_9BACT</name>
<feature type="domain" description="Transcription regulator TrmB N-terminal" evidence="1">
    <location>
        <begin position="9"/>
        <end position="60"/>
    </location>
</feature>
<proteinExistence type="predicted"/>
<dbReference type="Proteomes" id="UP000230729">
    <property type="component" value="Unassembled WGS sequence"/>
</dbReference>
<dbReference type="PANTHER" id="PTHR34293:SF1">
    <property type="entry name" value="HTH-TYPE TRANSCRIPTIONAL REGULATOR TRMBL2"/>
    <property type="match status" value="1"/>
</dbReference>